<evidence type="ECO:0000256" key="5">
    <source>
        <dbReference type="ARBA" id="ARBA00022884"/>
    </source>
</evidence>
<feature type="binding site" evidence="6">
    <location>
        <begin position="281"/>
        <end position="287"/>
    </location>
    <ligand>
        <name>S-adenosyl-L-methionine</name>
        <dbReference type="ChEBI" id="CHEBI:59789"/>
    </ligand>
</feature>
<protein>
    <submittedName>
        <fullName evidence="10">16S rRNA (Cytosine967-C5)-methyltransferase</fullName>
    </submittedName>
</protein>
<evidence type="ECO:0000256" key="6">
    <source>
        <dbReference type="PROSITE-ProRule" id="PRU01023"/>
    </source>
</evidence>
<feature type="active site" description="Nucleophile" evidence="6">
    <location>
        <position position="397"/>
    </location>
</feature>
<feature type="domain" description="SAM-dependent MTase RsmB/NOP-type" evidence="9">
    <location>
        <begin position="172"/>
        <end position="468"/>
    </location>
</feature>
<gene>
    <name evidence="10" type="ORF">SAMN05421512_10312</name>
</gene>
<feature type="region of interest" description="Disordered" evidence="8">
    <location>
        <begin position="1"/>
        <end position="31"/>
    </location>
</feature>
<evidence type="ECO:0000259" key="9">
    <source>
        <dbReference type="PROSITE" id="PS51686"/>
    </source>
</evidence>
<accession>A0A285RWM8</accession>
<reference evidence="10 11" key="1">
    <citation type="submission" date="2017-08" db="EMBL/GenBank/DDBJ databases">
        <authorList>
            <person name="de Groot N.N."/>
        </authorList>
    </citation>
    <scope>NUCLEOTIDE SEQUENCE [LARGE SCALE GENOMIC DNA]</scope>
    <source>
        <strain evidence="10 11">USBA 352</strain>
    </source>
</reference>
<dbReference type="GO" id="GO:0001510">
    <property type="term" value="P:RNA methylation"/>
    <property type="evidence" value="ECO:0007669"/>
    <property type="project" value="InterPro"/>
</dbReference>
<organism evidence="10 11">
    <name type="scientific">Stappia indica</name>
    <dbReference type="NCBI Taxonomy" id="538381"/>
    <lineage>
        <taxon>Bacteria</taxon>
        <taxon>Pseudomonadati</taxon>
        <taxon>Pseudomonadota</taxon>
        <taxon>Alphaproteobacteria</taxon>
        <taxon>Hyphomicrobiales</taxon>
        <taxon>Stappiaceae</taxon>
        <taxon>Stappia</taxon>
    </lineage>
</organism>
<keyword evidence="4 6" id="KW-0949">S-adenosyl-L-methionine</keyword>
<dbReference type="STRING" id="538381.GCA_001696535_04129"/>
<evidence type="ECO:0000313" key="11">
    <source>
        <dbReference type="Proteomes" id="UP000219331"/>
    </source>
</evidence>
<sequence>MSDKTDKRERNSRPRKGQGGSPVRTRYQPDHSTVGLAARRVAVEILGRVVTGRRPLDDELKETGGHSGLAALIARDRALVRAMLGTALRRRGQISAIIDRLLERPVPEKTGFVLDILHVAAAQVLFMEVPDRAAVAIAVALADADNRSRRYKGLVNAVLRRMVAEREDLLAATAQPWRNTPVWLFAGWQKAYGEDTALALAGMHLLEPNLDLTVKDDPQGWAERLGGTAIGGNTVRLARPGGRIEALEGYDAGAWWVQDAAAAIPARLLGDVAGLRVADLCAAPGGKTAQLAAAGGHVTAIDISARRLERLSQNLARLSLAAEVLAADLAEYEPAEPFDAILLDAPCSATGTIRRHPEVAWNRRAEDVASLAATQALLLERVSGWLTPGGRLVYCTCSLEPAEGELVVARFLAANPDFARLPITDGETGFAGLVTAEGDLRTLPVSLPREPRQDGGMDGFFAARLVRR</sequence>
<dbReference type="Gene3D" id="1.10.940.10">
    <property type="entry name" value="NusB-like"/>
    <property type="match status" value="1"/>
</dbReference>
<dbReference type="SUPFAM" id="SSF53335">
    <property type="entry name" value="S-adenosyl-L-methionine-dependent methyltransferases"/>
    <property type="match status" value="1"/>
</dbReference>
<evidence type="ECO:0000256" key="1">
    <source>
        <dbReference type="ARBA" id="ARBA00007494"/>
    </source>
</evidence>
<dbReference type="Pfam" id="PF01029">
    <property type="entry name" value="NusB"/>
    <property type="match status" value="1"/>
</dbReference>
<dbReference type="InterPro" id="IPR049560">
    <property type="entry name" value="MeTrfase_RsmB-F_NOP2_cat"/>
</dbReference>
<keyword evidence="2 6" id="KW-0489">Methyltransferase</keyword>
<dbReference type="PANTHER" id="PTHR22807:SF61">
    <property type="entry name" value="NOL1_NOP2_SUN FAMILY PROTEIN _ ANTITERMINATION NUSB DOMAIN-CONTAINING PROTEIN"/>
    <property type="match status" value="1"/>
</dbReference>
<feature type="binding site" evidence="6">
    <location>
        <position position="328"/>
    </location>
    <ligand>
        <name>S-adenosyl-L-methionine</name>
        <dbReference type="ChEBI" id="CHEBI:59789"/>
    </ligand>
</feature>
<evidence type="ECO:0000256" key="7">
    <source>
        <dbReference type="SAM" id="Coils"/>
    </source>
</evidence>
<dbReference type="GO" id="GO:0003723">
    <property type="term" value="F:RNA binding"/>
    <property type="evidence" value="ECO:0007669"/>
    <property type="project" value="UniProtKB-UniRule"/>
</dbReference>
<feature type="compositionally biased region" description="Basic and acidic residues" evidence="8">
    <location>
        <begin position="1"/>
        <end position="12"/>
    </location>
</feature>
<dbReference type="InterPro" id="IPR029063">
    <property type="entry name" value="SAM-dependent_MTases_sf"/>
</dbReference>
<evidence type="ECO:0000313" key="10">
    <source>
        <dbReference type="EMBL" id="SOB98883.1"/>
    </source>
</evidence>
<dbReference type="AlphaFoldDB" id="A0A285RWM8"/>
<keyword evidence="3 6" id="KW-0808">Transferase</keyword>
<dbReference type="InterPro" id="IPR001678">
    <property type="entry name" value="MeTrfase_RsmB-F_NOP2_dom"/>
</dbReference>
<dbReference type="Pfam" id="PF01189">
    <property type="entry name" value="Methyltr_RsmB-F"/>
    <property type="match status" value="1"/>
</dbReference>
<comment type="similarity">
    <text evidence="1 6">Belongs to the class I-like SAM-binding methyltransferase superfamily. RsmB/NOP family.</text>
</comment>
<dbReference type="EMBL" id="OBML01000003">
    <property type="protein sequence ID" value="SOB98883.1"/>
    <property type="molecule type" value="Genomic_DNA"/>
</dbReference>
<evidence type="ECO:0000256" key="2">
    <source>
        <dbReference type="ARBA" id="ARBA00022603"/>
    </source>
</evidence>
<dbReference type="SUPFAM" id="SSF48013">
    <property type="entry name" value="NusB-like"/>
    <property type="match status" value="1"/>
</dbReference>
<dbReference type="PROSITE" id="PS01153">
    <property type="entry name" value="NOL1_NOP2_SUN"/>
    <property type="match status" value="1"/>
</dbReference>
<dbReference type="RefSeq" id="WP_097174205.1">
    <property type="nucleotide sequence ID" value="NZ_OBML01000003.1"/>
</dbReference>
<dbReference type="InterPro" id="IPR023267">
    <property type="entry name" value="RCMT"/>
</dbReference>
<keyword evidence="7" id="KW-0175">Coiled coil</keyword>
<name>A0A285RWM8_9HYPH</name>
<dbReference type="InterPro" id="IPR035926">
    <property type="entry name" value="NusB-like_sf"/>
</dbReference>
<evidence type="ECO:0000256" key="4">
    <source>
        <dbReference type="ARBA" id="ARBA00022691"/>
    </source>
</evidence>
<dbReference type="Gene3D" id="3.40.50.150">
    <property type="entry name" value="Vaccinia Virus protein VP39"/>
    <property type="match status" value="1"/>
</dbReference>
<dbReference type="PANTHER" id="PTHR22807">
    <property type="entry name" value="NOP2 YEAST -RELATED NOL1/NOP2/FMU SUN DOMAIN-CONTAINING"/>
    <property type="match status" value="1"/>
</dbReference>
<keyword evidence="11" id="KW-1185">Reference proteome</keyword>
<dbReference type="PRINTS" id="PR02008">
    <property type="entry name" value="RCMTFAMILY"/>
</dbReference>
<evidence type="ECO:0000256" key="8">
    <source>
        <dbReference type="SAM" id="MobiDB-lite"/>
    </source>
</evidence>
<dbReference type="InterPro" id="IPR006027">
    <property type="entry name" value="NusB_RsmB_TIM44"/>
</dbReference>
<feature type="coiled-coil region" evidence="7">
    <location>
        <begin position="301"/>
        <end position="328"/>
    </location>
</feature>
<feature type="binding site" evidence="6">
    <location>
        <position position="344"/>
    </location>
    <ligand>
        <name>S-adenosyl-L-methionine</name>
        <dbReference type="ChEBI" id="CHEBI:59789"/>
    </ligand>
</feature>
<dbReference type="Proteomes" id="UP000219331">
    <property type="component" value="Unassembled WGS sequence"/>
</dbReference>
<dbReference type="PROSITE" id="PS51686">
    <property type="entry name" value="SAM_MT_RSMB_NOP"/>
    <property type="match status" value="1"/>
</dbReference>
<dbReference type="GO" id="GO:0008173">
    <property type="term" value="F:RNA methyltransferase activity"/>
    <property type="evidence" value="ECO:0007669"/>
    <property type="project" value="InterPro"/>
</dbReference>
<evidence type="ECO:0000256" key="3">
    <source>
        <dbReference type="ARBA" id="ARBA00022679"/>
    </source>
</evidence>
<dbReference type="FunFam" id="3.40.50.150:FF:000257">
    <property type="entry name" value="16S rRNA methyltransferase"/>
    <property type="match status" value="1"/>
</dbReference>
<keyword evidence="5 6" id="KW-0694">RNA-binding</keyword>
<dbReference type="GO" id="GO:0006355">
    <property type="term" value="P:regulation of DNA-templated transcription"/>
    <property type="evidence" value="ECO:0007669"/>
    <property type="project" value="InterPro"/>
</dbReference>
<dbReference type="InterPro" id="IPR018314">
    <property type="entry name" value="RsmB/NOL1/NOP2-like_CS"/>
</dbReference>
<proteinExistence type="inferred from homology"/>
<feature type="binding site" evidence="6">
    <location>
        <position position="302"/>
    </location>
    <ligand>
        <name>S-adenosyl-L-methionine</name>
        <dbReference type="ChEBI" id="CHEBI:59789"/>
    </ligand>
</feature>
<dbReference type="OrthoDB" id="9810297at2"/>
<dbReference type="CDD" id="cd02440">
    <property type="entry name" value="AdoMet_MTases"/>
    <property type="match status" value="1"/>
</dbReference>